<organism evidence="1 2">
    <name type="scientific">Syntrophaceticus schinkii</name>
    <dbReference type="NCBI Taxonomy" id="499207"/>
    <lineage>
        <taxon>Bacteria</taxon>
        <taxon>Bacillati</taxon>
        <taxon>Bacillota</taxon>
        <taxon>Clostridia</taxon>
        <taxon>Thermoanaerobacterales</taxon>
        <taxon>Thermoanaerobacterales Family III. Incertae Sedis</taxon>
        <taxon>Syntrophaceticus</taxon>
    </lineage>
</organism>
<dbReference type="GO" id="GO:0043791">
    <property type="term" value="F:dimethylamine methyltransferase activity"/>
    <property type="evidence" value="ECO:0007669"/>
    <property type="project" value="UniProtKB-EC"/>
</dbReference>
<dbReference type="EMBL" id="CDRZ01000228">
    <property type="protein sequence ID" value="CEO88978.1"/>
    <property type="molecule type" value="Genomic_DNA"/>
</dbReference>
<keyword evidence="1" id="KW-0808">Transferase</keyword>
<sequence>MEKVFTRMGDGSAVWLSKEEVRHELEEGANDAADRGKIPSLTQEELDNLFDICTRPEKIVSVDRGNEVIVTFDAGTLKMVRIGVPVHRSQSIHIHERALGSDTMELAHIDYSYKAIKPIVHEEMYDMEQAQLATIIPLFYGAMPNVGLYTQPDGPVPNWSELLPLGKIAEAQAAQEDAVTHAEKDMVYVGSNLYEAGADGINFDTTGASGDADFLATLRAIRALKEKYPELPIEMGMSGEFVLGMHGELYFDDVRLAGLYPHDQVKVAEKAGVTIFGAVVNTNSSKSFPWNIARAVTFVKACTEAAIIPVHVNVGMGVGAIPVFDTPPPDVVSRASKALVEIGKADGL</sequence>
<dbReference type="EC" id="2.1.1.249" evidence="1"/>
<evidence type="ECO:0000313" key="1">
    <source>
        <dbReference type="EMBL" id="CEO88978.1"/>
    </source>
</evidence>
<dbReference type="AlphaFoldDB" id="A0A0B7ML93"/>
<keyword evidence="2" id="KW-1185">Reference proteome</keyword>
<dbReference type="GO" id="GO:0032259">
    <property type="term" value="P:methylation"/>
    <property type="evidence" value="ECO:0007669"/>
    <property type="project" value="UniProtKB-KW"/>
</dbReference>
<keyword evidence="1" id="KW-0489">Methyltransferase</keyword>
<dbReference type="NCBIfam" id="TIGR02368">
    <property type="entry name" value="dimeth_PyL"/>
    <property type="match status" value="1"/>
</dbReference>
<accession>A0A0B7ML93</accession>
<gene>
    <name evidence="1" type="ORF">SSCH_320010</name>
</gene>
<dbReference type="Pfam" id="PF09505">
    <property type="entry name" value="Dimeth_Pyl"/>
    <property type="match status" value="1"/>
</dbReference>
<dbReference type="InterPro" id="IPR012653">
    <property type="entry name" value="Dimeth_MeTrfase_MtbB"/>
</dbReference>
<dbReference type="Proteomes" id="UP000046155">
    <property type="component" value="Unassembled WGS sequence"/>
</dbReference>
<name>A0A0B7ML93_9FIRM</name>
<dbReference type="GO" id="GO:0015948">
    <property type="term" value="P:methanogenesis"/>
    <property type="evidence" value="ECO:0007669"/>
    <property type="project" value="InterPro"/>
</dbReference>
<proteinExistence type="predicted"/>
<reference evidence="2" key="1">
    <citation type="submission" date="2015-01" db="EMBL/GenBank/DDBJ databases">
        <authorList>
            <person name="Manzoor Shahid"/>
            <person name="Zubair Saima"/>
        </authorList>
    </citation>
    <scope>NUCLEOTIDE SEQUENCE [LARGE SCALE GENOMIC DNA]</scope>
    <source>
        <strain evidence="2">Sp3</strain>
    </source>
</reference>
<protein>
    <submittedName>
        <fullName evidence="1">Dimethylamine methyltransferase MtbB3</fullName>
        <ecNumber evidence="1">2.1.1.249</ecNumber>
    </submittedName>
</protein>
<evidence type="ECO:0000313" key="2">
    <source>
        <dbReference type="Proteomes" id="UP000046155"/>
    </source>
</evidence>